<proteinExistence type="inferred from homology"/>
<feature type="transmembrane region" description="Helical" evidence="7">
    <location>
        <begin position="16"/>
        <end position="37"/>
    </location>
</feature>
<gene>
    <name evidence="9" type="ORF">NP075_13870</name>
</gene>
<dbReference type="PRINTS" id="PR00704">
    <property type="entry name" value="CALPAIN"/>
</dbReference>
<dbReference type="SMART" id="SM00230">
    <property type="entry name" value="CysPc"/>
    <property type="match status" value="1"/>
</dbReference>
<dbReference type="InterPro" id="IPR038765">
    <property type="entry name" value="Papain-like_cys_pep_sf"/>
</dbReference>
<dbReference type="PANTHER" id="PTHR10183">
    <property type="entry name" value="CALPAIN"/>
    <property type="match status" value="1"/>
</dbReference>
<feature type="region of interest" description="Disordered" evidence="6">
    <location>
        <begin position="67"/>
        <end position="118"/>
    </location>
</feature>
<evidence type="ECO:0000313" key="10">
    <source>
        <dbReference type="Proteomes" id="UP001317322"/>
    </source>
</evidence>
<keyword evidence="7" id="KW-0812">Transmembrane</keyword>
<evidence type="ECO:0000313" key="9">
    <source>
        <dbReference type="EMBL" id="UUI64211.1"/>
    </source>
</evidence>
<feature type="active site" evidence="5">
    <location>
        <position position="269"/>
    </location>
</feature>
<dbReference type="SUPFAM" id="SSF54001">
    <property type="entry name" value="Cysteine proteinases"/>
    <property type="match status" value="1"/>
</dbReference>
<dbReference type="PROSITE" id="PS00139">
    <property type="entry name" value="THIOL_PROTEASE_CYS"/>
    <property type="match status" value="1"/>
</dbReference>
<evidence type="ECO:0000256" key="1">
    <source>
        <dbReference type="ARBA" id="ARBA00007623"/>
    </source>
</evidence>
<evidence type="ECO:0000256" key="7">
    <source>
        <dbReference type="SAM" id="Phobius"/>
    </source>
</evidence>
<feature type="compositionally biased region" description="Acidic residues" evidence="6">
    <location>
        <begin position="93"/>
        <end position="103"/>
    </location>
</feature>
<organism evidence="9 10">
    <name type="scientific">Cellulomonas wangsupingiae</name>
    <dbReference type="NCBI Taxonomy" id="2968085"/>
    <lineage>
        <taxon>Bacteria</taxon>
        <taxon>Bacillati</taxon>
        <taxon>Actinomycetota</taxon>
        <taxon>Actinomycetes</taxon>
        <taxon>Micrococcales</taxon>
        <taxon>Cellulomonadaceae</taxon>
        <taxon>Cellulomonas</taxon>
    </lineage>
</organism>
<evidence type="ECO:0000256" key="5">
    <source>
        <dbReference type="PROSITE-ProRule" id="PRU00239"/>
    </source>
</evidence>
<evidence type="ECO:0000259" key="8">
    <source>
        <dbReference type="PROSITE" id="PS50203"/>
    </source>
</evidence>
<dbReference type="PROSITE" id="PS50203">
    <property type="entry name" value="CALPAIN_CAT"/>
    <property type="match status" value="1"/>
</dbReference>
<evidence type="ECO:0000256" key="4">
    <source>
        <dbReference type="ARBA" id="ARBA00022807"/>
    </source>
</evidence>
<keyword evidence="4 5" id="KW-0788">Thiol protease</keyword>
<reference evidence="9 10" key="1">
    <citation type="submission" date="2022-07" db="EMBL/GenBank/DDBJ databases">
        <title>Novel species in genus cellulomonas.</title>
        <authorList>
            <person name="Ye L."/>
        </authorList>
    </citation>
    <scope>NUCLEOTIDE SEQUENCE [LARGE SCALE GENOMIC DNA]</scope>
    <source>
        <strain evidence="10">zg-Y908</strain>
    </source>
</reference>
<dbReference type="GO" id="GO:0008233">
    <property type="term" value="F:peptidase activity"/>
    <property type="evidence" value="ECO:0007669"/>
    <property type="project" value="UniProtKB-KW"/>
</dbReference>
<dbReference type="Proteomes" id="UP001317322">
    <property type="component" value="Chromosome"/>
</dbReference>
<evidence type="ECO:0000256" key="3">
    <source>
        <dbReference type="ARBA" id="ARBA00022801"/>
    </source>
</evidence>
<feature type="active site" evidence="5">
    <location>
        <position position="427"/>
    </location>
</feature>
<evidence type="ECO:0000256" key="6">
    <source>
        <dbReference type="SAM" id="MobiDB-lite"/>
    </source>
</evidence>
<dbReference type="PANTHER" id="PTHR10183:SF379">
    <property type="entry name" value="CALPAIN-5"/>
    <property type="match status" value="1"/>
</dbReference>
<keyword evidence="7" id="KW-1133">Transmembrane helix</keyword>
<comment type="similarity">
    <text evidence="1">Belongs to the peptidase C2 family.</text>
</comment>
<dbReference type="InterPro" id="IPR000169">
    <property type="entry name" value="Pept_cys_AS"/>
</dbReference>
<name>A0ABY5K467_9CELL</name>
<keyword evidence="7" id="KW-0472">Membrane</keyword>
<dbReference type="InterPro" id="IPR022684">
    <property type="entry name" value="Calpain_cysteine_protease"/>
</dbReference>
<dbReference type="Pfam" id="PF00648">
    <property type="entry name" value="Peptidase_C2"/>
    <property type="match status" value="1"/>
</dbReference>
<accession>A0ABY5K467</accession>
<evidence type="ECO:0000256" key="2">
    <source>
        <dbReference type="ARBA" id="ARBA00022670"/>
    </source>
</evidence>
<sequence>MNHRARCGRDERGAGTLEYVGVIVVAAVLVVAVIAGVRSTGAAQHVAAAVCDIRSAFSQAGDCGGDDAPTTYDGQDGDGLTAGAPGGSGEVPAGEEQEQDDAPSPDYVNAADEREEADPERVADALEELRDALEGGFFGVRAGDLEDARDAVEDLNGRELDALIASMDDEELERWVSQMEDGWLLGGWSREERRELWELLASRASKATLDRLSGFTDELQPSFDGVGGDGARDDPQSPANVAEFGEVAHDLFVGTVRPQEVSQGMIGDCWWIASMMAVAQADPQVIRDAITTNPNGTYTVHLYRDGQRVAVTVTPDMVLMPDGTPAFVSNDGAGPPYELWPMVLEKALALEYGDYEQIEGGWPSDGMTALTGRESTSHGTGDLSIQQLASTLSDGGAIGVASLEPEDAKKSTYYQQDAGANRLFANHAYYVQSVDVKGGTVTLVNPWGIAGNPPITMPYTDYLEQFRQVDVNEVS</sequence>
<dbReference type="GO" id="GO:0006508">
    <property type="term" value="P:proteolysis"/>
    <property type="evidence" value="ECO:0007669"/>
    <property type="project" value="UniProtKB-KW"/>
</dbReference>
<keyword evidence="10" id="KW-1185">Reference proteome</keyword>
<dbReference type="EMBL" id="CP101989">
    <property type="protein sequence ID" value="UUI64211.1"/>
    <property type="molecule type" value="Genomic_DNA"/>
</dbReference>
<feature type="domain" description="Calpain catalytic" evidence="8">
    <location>
        <begin position="238"/>
        <end position="475"/>
    </location>
</feature>
<feature type="active site" evidence="5">
    <location>
        <position position="445"/>
    </location>
</feature>
<protein>
    <submittedName>
        <fullName evidence="9">C2 family cysteine protease</fullName>
    </submittedName>
</protein>
<dbReference type="InterPro" id="IPR001300">
    <property type="entry name" value="Peptidase_C2_calpain_cat"/>
</dbReference>
<keyword evidence="2 5" id="KW-0645">Protease</keyword>
<keyword evidence="3 5" id="KW-0378">Hydrolase</keyword>
<dbReference type="RefSeq" id="WP_227565749.1">
    <property type="nucleotide sequence ID" value="NZ_CP101989.1"/>
</dbReference>